<dbReference type="OrthoDB" id="6896505at2"/>
<keyword evidence="1" id="KW-0472">Membrane</keyword>
<dbReference type="EMBL" id="SPVF01000252">
    <property type="protein sequence ID" value="TFW13340.1"/>
    <property type="molecule type" value="Genomic_DNA"/>
</dbReference>
<name>A0A4Y9RW17_9BURK</name>
<dbReference type="Pfam" id="PF18926">
    <property type="entry name" value="DUF5676"/>
    <property type="match status" value="1"/>
</dbReference>
<keyword evidence="3" id="KW-1185">Reference proteome</keyword>
<evidence type="ECO:0000256" key="1">
    <source>
        <dbReference type="SAM" id="Phobius"/>
    </source>
</evidence>
<proteinExistence type="predicted"/>
<comment type="caution">
    <text evidence="2">The sequence shown here is derived from an EMBL/GenBank/DDBJ whole genome shotgun (WGS) entry which is preliminary data.</text>
</comment>
<dbReference type="AlphaFoldDB" id="A0A4Y9RW17"/>
<reference evidence="2 3" key="1">
    <citation type="submission" date="2019-03" db="EMBL/GenBank/DDBJ databases">
        <title>Draft Genome Sequence of Massilia arenosa sp. nov., a Novel Massilia Species Isolated from a Sandy-loam Maize Soil.</title>
        <authorList>
            <person name="Raths R."/>
            <person name="Peta V."/>
            <person name="Bucking H."/>
        </authorList>
    </citation>
    <scope>NUCLEOTIDE SEQUENCE [LARGE SCALE GENOMIC DNA]</scope>
    <source>
        <strain evidence="2 3">MC02</strain>
    </source>
</reference>
<feature type="transmembrane region" description="Helical" evidence="1">
    <location>
        <begin position="56"/>
        <end position="84"/>
    </location>
</feature>
<sequence>MNTWRNSLALAVTAVLFYALCTLTAAAFPDQFLVFMNSLFHGLDFRILKSNAAFDWRGFCLAAAVMFLWTLAFAAVFQAVAHWLAAQRLSARRAGHP</sequence>
<evidence type="ECO:0000313" key="2">
    <source>
        <dbReference type="EMBL" id="TFW13340.1"/>
    </source>
</evidence>
<dbReference type="RefSeq" id="WP_135208933.1">
    <property type="nucleotide sequence ID" value="NZ_SPVF01000252.1"/>
</dbReference>
<protein>
    <submittedName>
        <fullName evidence="2">Uncharacterized protein</fullName>
    </submittedName>
</protein>
<gene>
    <name evidence="2" type="ORF">E4L96_19775</name>
</gene>
<keyword evidence="1" id="KW-1133">Transmembrane helix</keyword>
<dbReference type="InterPro" id="IPR044020">
    <property type="entry name" value="DUF5676"/>
</dbReference>
<accession>A0A4Y9RW17</accession>
<keyword evidence="1" id="KW-0812">Transmembrane</keyword>
<dbReference type="Proteomes" id="UP000298438">
    <property type="component" value="Unassembled WGS sequence"/>
</dbReference>
<organism evidence="2 3">
    <name type="scientific">Zemynaea arenosa</name>
    <dbReference type="NCBI Taxonomy" id="2561931"/>
    <lineage>
        <taxon>Bacteria</taxon>
        <taxon>Pseudomonadati</taxon>
        <taxon>Pseudomonadota</taxon>
        <taxon>Betaproteobacteria</taxon>
        <taxon>Burkholderiales</taxon>
        <taxon>Oxalobacteraceae</taxon>
        <taxon>Telluria group</taxon>
        <taxon>Zemynaea</taxon>
    </lineage>
</organism>
<evidence type="ECO:0000313" key="3">
    <source>
        <dbReference type="Proteomes" id="UP000298438"/>
    </source>
</evidence>